<dbReference type="Gene3D" id="1.25.10.10">
    <property type="entry name" value="Leucine-rich Repeat Variant"/>
    <property type="match status" value="2"/>
</dbReference>
<dbReference type="STRING" id="1797.RMCT_3665"/>
<reference evidence="2" key="2">
    <citation type="submission" date="2016-02" db="EMBL/GenBank/DDBJ databases">
        <title>Draft genome sequence of five rapidly growing Mycobacterium species.</title>
        <authorList>
            <person name="Katahira K."/>
            <person name="Gotou Y."/>
            <person name="Iida K."/>
            <person name="Ogura Y."/>
            <person name="Hayashi T."/>
        </authorList>
    </citation>
    <scope>NUCLEOTIDE SEQUENCE [LARGE SCALE GENOMIC DNA]</scope>
    <source>
        <strain evidence="2">JCM6362</strain>
    </source>
</reference>
<dbReference type="InterPro" id="IPR011989">
    <property type="entry name" value="ARM-like"/>
</dbReference>
<proteinExistence type="predicted"/>
<dbReference type="AlphaFoldDB" id="A0A100XHE4"/>
<sequence length="195" mass="20984">MRFRKRPVALYLVPVPELQHVPSQRPVVAVEQPPLVGGPASTAAGTRIRKTAGPPPSPRIAQVLALEAPTVDDLGSYLADPDAGVRRTAVATLVEHLPDGYSAVLLHALHDDDGEVRRVAADGLRELVDVLPRPEVVAVHLKLPDPLVRSVAVYVPSLTRWADDPAARDALELALKDTDADVRAYARRALYKSSA</sequence>
<gene>
    <name evidence="1" type="ORF">RMCT_3665</name>
</gene>
<dbReference type="InterPro" id="IPR016024">
    <property type="entry name" value="ARM-type_fold"/>
</dbReference>
<accession>A0A100XHE4</accession>
<evidence type="ECO:0000313" key="1">
    <source>
        <dbReference type="EMBL" id="GAT16696.1"/>
    </source>
</evidence>
<reference evidence="1 2" key="1">
    <citation type="journal article" date="2016" name="Genome Announc.">
        <title>Draft Genome Sequences of Five Rapidly Growing Mycobacterium Species, M. thermoresistibile, M. fortuitum subsp. acetamidolyticum, M. canariasense, M. brisbanense, and M. novocastrense.</title>
        <authorList>
            <person name="Katahira K."/>
            <person name="Ogura Y."/>
            <person name="Gotoh Y."/>
            <person name="Hayashi T."/>
        </authorList>
    </citation>
    <scope>NUCLEOTIDE SEQUENCE [LARGE SCALE GENOMIC DNA]</scope>
    <source>
        <strain evidence="1 2">JCM6362</strain>
    </source>
</reference>
<dbReference type="SUPFAM" id="SSF48371">
    <property type="entry name" value="ARM repeat"/>
    <property type="match status" value="1"/>
</dbReference>
<name>A0A100XHE4_MYCTH</name>
<dbReference type="EMBL" id="BCTB01000048">
    <property type="protein sequence ID" value="GAT16696.1"/>
    <property type="molecule type" value="Genomic_DNA"/>
</dbReference>
<protein>
    <submittedName>
        <fullName evidence="1">Succinate dehydrogenase/fumarate reductase flavoprotein subunit</fullName>
    </submittedName>
</protein>
<evidence type="ECO:0000313" key="2">
    <source>
        <dbReference type="Proteomes" id="UP000069654"/>
    </source>
</evidence>
<organism evidence="1 2">
    <name type="scientific">Mycolicibacterium thermoresistibile</name>
    <name type="common">Mycobacterium thermoresistibile</name>
    <dbReference type="NCBI Taxonomy" id="1797"/>
    <lineage>
        <taxon>Bacteria</taxon>
        <taxon>Bacillati</taxon>
        <taxon>Actinomycetota</taxon>
        <taxon>Actinomycetes</taxon>
        <taxon>Mycobacteriales</taxon>
        <taxon>Mycobacteriaceae</taxon>
        <taxon>Mycolicibacterium</taxon>
    </lineage>
</organism>
<dbReference type="Proteomes" id="UP000069654">
    <property type="component" value="Unassembled WGS sequence"/>
</dbReference>
<comment type="caution">
    <text evidence="1">The sequence shown here is derived from an EMBL/GenBank/DDBJ whole genome shotgun (WGS) entry which is preliminary data.</text>
</comment>